<dbReference type="GO" id="GO:0046983">
    <property type="term" value="F:protein dimerization activity"/>
    <property type="evidence" value="ECO:0007669"/>
    <property type="project" value="InterPro"/>
</dbReference>
<dbReference type="RefSeq" id="WP_152731131.1">
    <property type="nucleotide sequence ID" value="NZ_JAABOZ010000001.1"/>
</dbReference>
<dbReference type="Proteomes" id="UP000470470">
    <property type="component" value="Unassembled WGS sequence"/>
</dbReference>
<dbReference type="GO" id="GO:0005524">
    <property type="term" value="F:ATP binding"/>
    <property type="evidence" value="ECO:0007669"/>
    <property type="project" value="UniProtKB-KW"/>
</dbReference>
<dbReference type="PANTHER" id="PTHR24421:SF10">
    <property type="entry name" value="NITRATE_NITRITE SENSOR PROTEIN NARQ"/>
    <property type="match status" value="1"/>
</dbReference>
<keyword evidence="10" id="KW-1133">Transmembrane helix</keyword>
<evidence type="ECO:0000256" key="5">
    <source>
        <dbReference type="ARBA" id="ARBA00022741"/>
    </source>
</evidence>
<sequence length="424" mass="45112">MELGTRPPLDPAAGVEHPWLVPAHFRVPDTDDQRPPRGGGPVRRSGRDRAVDLTAVLSSLLGGLLLLGASQEVAQPPSEALVVLDLTAGVVGCLALWGRRRWPVGVAVALLVLSSFSNAVGVAALFALFTVAVHRRWPTVLAVSAVSAVSGSLFVVFRPDPDVSGLWMSLLAAVLTAGVVAWGMFVRARRQLVLSLVDRARRAERERDLRVEQARHTERTRIAREMHDVLAHRISLLGMHAGALEYRPDAPPEEVARAAGVIRASARQAMDDLREVIGVLRDDTDGTPAGRPQPTLADVPTLVEESRQAGMRVELTIDVPRDVAAPEVIGRTAYRVVQEALTNVRKHAGGTVAAVHLSGRPGPGLTVDVVNPPVVGAHAFGALPSAGTGLVGVGERVGLAGGTVEHGWTAEGRFRLRVWLPWAA</sequence>
<name>A0A7K3WE39_9ACTN</name>
<evidence type="ECO:0000256" key="3">
    <source>
        <dbReference type="ARBA" id="ARBA00022553"/>
    </source>
</evidence>
<dbReference type="Gene3D" id="3.30.565.10">
    <property type="entry name" value="Histidine kinase-like ATPase, C-terminal domain"/>
    <property type="match status" value="1"/>
</dbReference>
<evidence type="ECO:0000256" key="4">
    <source>
        <dbReference type="ARBA" id="ARBA00022679"/>
    </source>
</evidence>
<keyword evidence="7" id="KW-0067">ATP-binding</keyword>
<evidence type="ECO:0000256" key="9">
    <source>
        <dbReference type="SAM" id="MobiDB-lite"/>
    </source>
</evidence>
<feature type="transmembrane region" description="Helical" evidence="10">
    <location>
        <begin position="140"/>
        <end position="159"/>
    </location>
</feature>
<feature type="transmembrane region" description="Helical" evidence="10">
    <location>
        <begin position="80"/>
        <end position="98"/>
    </location>
</feature>
<comment type="catalytic activity">
    <reaction evidence="1">
        <text>ATP + protein L-histidine = ADP + protein N-phospho-L-histidine.</text>
        <dbReference type="EC" id="2.7.13.3"/>
    </reaction>
</comment>
<dbReference type="SUPFAM" id="SSF55874">
    <property type="entry name" value="ATPase domain of HSP90 chaperone/DNA topoisomerase II/histidine kinase"/>
    <property type="match status" value="1"/>
</dbReference>
<dbReference type="CDD" id="cd16917">
    <property type="entry name" value="HATPase_UhpB-NarQ-NarX-like"/>
    <property type="match status" value="1"/>
</dbReference>
<keyword evidence="6 12" id="KW-0418">Kinase</keyword>
<dbReference type="InterPro" id="IPR036890">
    <property type="entry name" value="HATPase_C_sf"/>
</dbReference>
<keyword evidence="13" id="KW-1185">Reference proteome</keyword>
<dbReference type="EMBL" id="JAAGWK010000016">
    <property type="protein sequence ID" value="NEL54761.1"/>
    <property type="molecule type" value="Genomic_DNA"/>
</dbReference>
<keyword evidence="10" id="KW-0472">Membrane</keyword>
<dbReference type="EC" id="2.7.13.3" evidence="2"/>
<feature type="transmembrane region" description="Helical" evidence="10">
    <location>
        <begin position="104"/>
        <end position="128"/>
    </location>
</feature>
<evidence type="ECO:0000259" key="11">
    <source>
        <dbReference type="Pfam" id="PF07730"/>
    </source>
</evidence>
<comment type="caution">
    <text evidence="12">The sequence shown here is derived from an EMBL/GenBank/DDBJ whole genome shotgun (WGS) entry which is preliminary data.</text>
</comment>
<evidence type="ECO:0000256" key="2">
    <source>
        <dbReference type="ARBA" id="ARBA00012438"/>
    </source>
</evidence>
<feature type="transmembrane region" description="Helical" evidence="10">
    <location>
        <begin position="50"/>
        <end position="68"/>
    </location>
</feature>
<reference evidence="12 13" key="1">
    <citation type="submission" date="2020-02" db="EMBL/GenBank/DDBJ databases">
        <title>The whole genome sequence of CPCC 205119.</title>
        <authorList>
            <person name="Jiang Z."/>
        </authorList>
    </citation>
    <scope>NUCLEOTIDE SEQUENCE [LARGE SCALE GENOMIC DNA]</scope>
    <source>
        <strain evidence="12 13">CPCC 205119</strain>
    </source>
</reference>
<keyword evidence="10" id="KW-0812">Transmembrane</keyword>
<dbReference type="PANTHER" id="PTHR24421">
    <property type="entry name" value="NITRATE/NITRITE SENSOR PROTEIN NARX-RELATED"/>
    <property type="match status" value="1"/>
</dbReference>
<gene>
    <name evidence="12" type="ORF">G1H19_12185</name>
</gene>
<dbReference type="AlphaFoldDB" id="A0A7K3WE39"/>
<evidence type="ECO:0000313" key="13">
    <source>
        <dbReference type="Proteomes" id="UP000470470"/>
    </source>
</evidence>
<feature type="compositionally biased region" description="Basic and acidic residues" evidence="9">
    <location>
        <begin position="26"/>
        <end position="35"/>
    </location>
</feature>
<protein>
    <recommendedName>
        <fullName evidence="2">histidine kinase</fullName>
        <ecNumber evidence="2">2.7.13.3</ecNumber>
    </recommendedName>
</protein>
<evidence type="ECO:0000256" key="8">
    <source>
        <dbReference type="ARBA" id="ARBA00023012"/>
    </source>
</evidence>
<organism evidence="12 13">
    <name type="scientific">Goekera deserti</name>
    <dbReference type="NCBI Taxonomy" id="2497753"/>
    <lineage>
        <taxon>Bacteria</taxon>
        <taxon>Bacillati</taxon>
        <taxon>Actinomycetota</taxon>
        <taxon>Actinomycetes</taxon>
        <taxon>Geodermatophilales</taxon>
        <taxon>Geodermatophilaceae</taxon>
        <taxon>Goekera</taxon>
    </lineage>
</organism>
<dbReference type="GO" id="GO:0000155">
    <property type="term" value="F:phosphorelay sensor kinase activity"/>
    <property type="evidence" value="ECO:0007669"/>
    <property type="project" value="InterPro"/>
</dbReference>
<keyword evidence="8" id="KW-0902">Two-component regulatory system</keyword>
<feature type="domain" description="Signal transduction histidine kinase subgroup 3 dimerisation and phosphoacceptor" evidence="11">
    <location>
        <begin position="218"/>
        <end position="283"/>
    </location>
</feature>
<feature type="transmembrane region" description="Helical" evidence="10">
    <location>
        <begin position="165"/>
        <end position="186"/>
    </location>
</feature>
<evidence type="ECO:0000256" key="7">
    <source>
        <dbReference type="ARBA" id="ARBA00022840"/>
    </source>
</evidence>
<keyword evidence="3" id="KW-0597">Phosphoprotein</keyword>
<proteinExistence type="predicted"/>
<dbReference type="Gene3D" id="1.20.5.1930">
    <property type="match status" value="1"/>
</dbReference>
<dbReference type="InterPro" id="IPR050482">
    <property type="entry name" value="Sensor_HK_TwoCompSys"/>
</dbReference>
<evidence type="ECO:0000313" key="12">
    <source>
        <dbReference type="EMBL" id="NEL54761.1"/>
    </source>
</evidence>
<dbReference type="GO" id="GO:0016020">
    <property type="term" value="C:membrane"/>
    <property type="evidence" value="ECO:0007669"/>
    <property type="project" value="InterPro"/>
</dbReference>
<keyword evidence="5" id="KW-0547">Nucleotide-binding</keyword>
<evidence type="ECO:0000256" key="6">
    <source>
        <dbReference type="ARBA" id="ARBA00022777"/>
    </source>
</evidence>
<feature type="region of interest" description="Disordered" evidence="9">
    <location>
        <begin position="26"/>
        <end position="46"/>
    </location>
</feature>
<accession>A0A7K3WE39</accession>
<evidence type="ECO:0000256" key="1">
    <source>
        <dbReference type="ARBA" id="ARBA00000085"/>
    </source>
</evidence>
<keyword evidence="4" id="KW-0808">Transferase</keyword>
<evidence type="ECO:0000256" key="10">
    <source>
        <dbReference type="SAM" id="Phobius"/>
    </source>
</evidence>
<dbReference type="InterPro" id="IPR011712">
    <property type="entry name" value="Sig_transdc_His_kin_sub3_dim/P"/>
</dbReference>
<dbReference type="Pfam" id="PF07730">
    <property type="entry name" value="HisKA_3"/>
    <property type="match status" value="1"/>
</dbReference>